<dbReference type="OMA" id="AGMQYTA"/>
<feature type="compositionally biased region" description="Low complexity" evidence="6">
    <location>
        <begin position="783"/>
        <end position="795"/>
    </location>
</feature>
<feature type="compositionally biased region" description="Low complexity" evidence="6">
    <location>
        <begin position="701"/>
        <end position="726"/>
    </location>
</feature>
<feature type="compositionally biased region" description="Low complexity" evidence="6">
    <location>
        <begin position="683"/>
        <end position="693"/>
    </location>
</feature>
<dbReference type="InterPro" id="IPR050704">
    <property type="entry name" value="Peptidase_C85-like"/>
</dbReference>
<accession>A0A3B4BV41</accession>
<dbReference type="GO" id="GO:0034122">
    <property type="term" value="P:negative regulation of toll-like receptor signaling pathway"/>
    <property type="evidence" value="ECO:0007669"/>
    <property type="project" value="TreeGrafter"/>
</dbReference>
<evidence type="ECO:0000256" key="6">
    <source>
        <dbReference type="SAM" id="MobiDB-lite"/>
    </source>
</evidence>
<dbReference type="GO" id="GO:0061578">
    <property type="term" value="F:K63-linked deubiquitinase activity"/>
    <property type="evidence" value="ECO:0007669"/>
    <property type="project" value="TreeGrafter"/>
</dbReference>
<keyword evidence="5" id="KW-0788">Thiol protease</keyword>
<feature type="region of interest" description="Disordered" evidence="6">
    <location>
        <begin position="884"/>
        <end position="910"/>
    </location>
</feature>
<dbReference type="InterPro" id="IPR038765">
    <property type="entry name" value="Papain-like_cys_pep_sf"/>
</dbReference>
<feature type="compositionally biased region" description="Polar residues" evidence="6">
    <location>
        <begin position="636"/>
        <end position="680"/>
    </location>
</feature>
<protein>
    <recommendedName>
        <fullName evidence="2">ubiquitinyl hydrolase 1</fullName>
        <ecNumber evidence="2">3.4.19.12</ecNumber>
    </recommendedName>
</protein>
<dbReference type="InterPro" id="IPR003323">
    <property type="entry name" value="OTU_dom"/>
</dbReference>
<dbReference type="Ensembl" id="ENSPNAT00000010564.2">
    <property type="protein sequence ID" value="ENSPNAP00000002365.2"/>
    <property type="gene ID" value="ENSPNAG00000008770.2"/>
</dbReference>
<dbReference type="Gene3D" id="3.90.70.80">
    <property type="match status" value="1"/>
</dbReference>
<reference evidence="9" key="3">
    <citation type="submission" date="2025-09" db="UniProtKB">
        <authorList>
            <consortium name="Ensembl"/>
        </authorList>
    </citation>
    <scope>IDENTIFICATION</scope>
</reference>
<evidence type="ECO:0000259" key="8">
    <source>
        <dbReference type="PROSITE" id="PS50802"/>
    </source>
</evidence>
<dbReference type="GeneTree" id="ENSGT00940000159922"/>
<feature type="compositionally biased region" description="Basic and acidic residues" evidence="6">
    <location>
        <begin position="192"/>
        <end position="204"/>
    </location>
</feature>
<dbReference type="STRING" id="42514.ENSPNAP00000002365"/>
<dbReference type="Proteomes" id="UP001501920">
    <property type="component" value="Chromosome 9"/>
</dbReference>
<dbReference type="SUPFAM" id="SSF63748">
    <property type="entry name" value="Tudor/PWWP/MBT"/>
    <property type="match status" value="1"/>
</dbReference>
<feature type="compositionally biased region" description="Polar residues" evidence="6">
    <location>
        <begin position="572"/>
        <end position="599"/>
    </location>
</feature>
<comment type="catalytic activity">
    <reaction evidence="1">
        <text>Thiol-dependent hydrolysis of ester, thioester, amide, peptide and isopeptide bonds formed by the C-terminal Gly of ubiquitin (a 76-residue protein attached to proteins as an intracellular targeting signal).</text>
        <dbReference type="EC" id="3.4.19.12"/>
    </reaction>
</comment>
<feature type="region of interest" description="Disordered" evidence="6">
    <location>
        <begin position="1291"/>
        <end position="1332"/>
    </location>
</feature>
<evidence type="ECO:0000256" key="4">
    <source>
        <dbReference type="ARBA" id="ARBA00022786"/>
    </source>
</evidence>
<feature type="compositionally biased region" description="Low complexity" evidence="6">
    <location>
        <begin position="609"/>
        <end position="634"/>
    </location>
</feature>
<feature type="domain" description="OTU" evidence="8">
    <location>
        <begin position="31"/>
        <end position="152"/>
    </location>
</feature>
<feature type="region of interest" description="Disordered" evidence="6">
    <location>
        <begin position="742"/>
        <end position="830"/>
    </location>
</feature>
<name>A0A3B4BV41_PYGNA</name>
<keyword evidence="4" id="KW-0833">Ubl conjugation pathway</keyword>
<dbReference type="PROSITE" id="PS50304">
    <property type="entry name" value="TUDOR"/>
    <property type="match status" value="1"/>
</dbReference>
<keyword evidence="5" id="KW-0378">Hydrolase</keyword>
<feature type="region of interest" description="Disordered" evidence="6">
    <location>
        <begin position="1119"/>
        <end position="1150"/>
    </location>
</feature>
<proteinExistence type="predicted"/>
<dbReference type="Pfam" id="PF02338">
    <property type="entry name" value="OTU"/>
    <property type="match status" value="1"/>
</dbReference>
<feature type="compositionally biased region" description="Pro residues" evidence="6">
    <location>
        <begin position="796"/>
        <end position="814"/>
    </location>
</feature>
<dbReference type="OrthoDB" id="10017659at2759"/>
<organism evidence="9 10">
    <name type="scientific">Pygocentrus nattereri</name>
    <name type="common">Red-bellied piranha</name>
    <dbReference type="NCBI Taxonomy" id="42514"/>
    <lineage>
        <taxon>Eukaryota</taxon>
        <taxon>Metazoa</taxon>
        <taxon>Chordata</taxon>
        <taxon>Craniata</taxon>
        <taxon>Vertebrata</taxon>
        <taxon>Euteleostomi</taxon>
        <taxon>Actinopterygii</taxon>
        <taxon>Neopterygii</taxon>
        <taxon>Teleostei</taxon>
        <taxon>Ostariophysi</taxon>
        <taxon>Characiformes</taxon>
        <taxon>Characoidei</taxon>
        <taxon>Pygocentrus</taxon>
    </lineage>
</organism>
<feature type="compositionally biased region" description="Low complexity" evidence="6">
    <location>
        <begin position="550"/>
        <end position="568"/>
    </location>
</feature>
<dbReference type="PANTHER" id="PTHR12419">
    <property type="entry name" value="OTU DOMAIN CONTAINING PROTEIN"/>
    <property type="match status" value="1"/>
</dbReference>
<evidence type="ECO:0000259" key="7">
    <source>
        <dbReference type="PROSITE" id="PS50304"/>
    </source>
</evidence>
<dbReference type="GO" id="GO:1903093">
    <property type="term" value="P:regulation of protein K48-linked deubiquitination"/>
    <property type="evidence" value="ECO:0007669"/>
    <property type="project" value="TreeGrafter"/>
</dbReference>
<dbReference type="GO" id="GO:0016579">
    <property type="term" value="P:protein deubiquitination"/>
    <property type="evidence" value="ECO:0007669"/>
    <property type="project" value="TreeGrafter"/>
</dbReference>
<evidence type="ECO:0000256" key="1">
    <source>
        <dbReference type="ARBA" id="ARBA00000707"/>
    </source>
</evidence>
<dbReference type="InterPro" id="IPR002999">
    <property type="entry name" value="Tudor"/>
</dbReference>
<keyword evidence="10" id="KW-1185">Reference proteome</keyword>
<dbReference type="SUPFAM" id="SSF54001">
    <property type="entry name" value="Cysteine proteinases"/>
    <property type="match status" value="1"/>
</dbReference>
<dbReference type="GO" id="GO:2000660">
    <property type="term" value="P:negative regulation of interleukin-1-mediated signaling pathway"/>
    <property type="evidence" value="ECO:0007669"/>
    <property type="project" value="TreeGrafter"/>
</dbReference>
<feature type="compositionally biased region" description="Acidic residues" evidence="6">
    <location>
        <begin position="205"/>
        <end position="215"/>
    </location>
</feature>
<evidence type="ECO:0000256" key="2">
    <source>
        <dbReference type="ARBA" id="ARBA00012759"/>
    </source>
</evidence>
<dbReference type="PANTHER" id="PTHR12419:SF9">
    <property type="entry name" value="OTU DOMAIN-CONTAINING PROTEIN 4"/>
    <property type="match status" value="1"/>
</dbReference>
<evidence type="ECO:0000256" key="5">
    <source>
        <dbReference type="ARBA" id="ARBA00022807"/>
    </source>
</evidence>
<sequence length="1364" mass="144553">MATRAANMPSNTADKGLDEKLMDEYLKANGLYRRKIAKDGSCLFRAVAEQVLRCQGLHTKVRAECVKFLRKNRELYESFIEGDFDEYLQRLQDPQSWVGQVEISALAVLYKHDFIIYQNPGEPPVNITENGYPDKVLLCFLNGNHYDSVYPVSFVRNAAMCQSIIYELLYDRVCGVDRSVVTAGMKGSRAKDEAADVEGFKGSEESDLDEGEDFWSSEATGKTTSVSNRPPYKGRGRGQSRGGGRGFLPRDAQESLNPGIFRNVEYDVWMRSKKAQQRRDFCMAAGMQYTAGDKCQVRLTNTGRYYSAYIQDVSPDDGPVTVFIEELGEKHTVPLWNLRTPSEESWSTVTEKGKRHSVTNGNGNTNGGRKPARSVSIPYASQAAAGSAPSNRVQKQYSWPPQAPEEAQFQGKNTGSRKSEQDVGALGVSPAEKEELLVLELLHKDENNFPSLEASAQAAAAAVSEGGKRAERKGSRKKADMETKDPSQRPEQKADRGKHGKKGPVVQDQRISPSSKEKPNSSPPSTPPSANSPAPLALKANKAAPPPSAPASGSAQAPPACAQTAPVPSTAPLLSTENTPGQSQTASFAPITTSGSTQAVPALSPTVGSKTTSSTQSQKASAQASASATVAPSPQNAPTQTQTAPSVTNSVSSALPSALTPNPSNTASVTPAAPVSNSVPLQAAPAPTTTTVPSSLIFLATSEPLTTPTSKPSTTPLSTPTTLPTPAHSETDLVTTLALPQTTSATSQGPEPTPVPSQSAPPTTPALVTTPAQVPTPTPSPVTPTSSVSDTKVPVQTPPCPADVPGAPSTPPAPVSVSAPTLSEPAHAPHCITSPAPVNVSAATVPQFSPAHATFHPLGLGTFPMIPHYPPYMPSAPTSAPMLTPSASISSAPSPLFSHPSEPRPYEPAASPVAGVGPTAGPDCLPHGLVPHPQHPFPLPPLSHLYQDPLYPGFPQNEKDEAVQPPYLSLQRSGKDLPKDPSILRFFFNLGVKAYTNPMMPPVSYLAPLTHAYQIQLKVPPRAPSSNPYTPPWQSDNPPSMLHMSSAPNHPLIGPPVGHFEVRSAVPAPPPVEASSYSAHPHSVPMHVPPQPGVPWSIAPCPNVYAGIYSAPHTGQYSAPPCPPQSGLAYPSPSVGHQRPPVPHAQHHGRDNSMVTVAPAIERGEGDGQRSLTPQVEKPVWLAGGQPHSGCRDNKPAAVPVAMEPQRGSSASPVVQMVSFGSVAMEDAESAKLANGNRREDNLATSFQGGASVGLISQVQSGSAVDEWDLEEAEYGDADLRSGRSYYSRSFKAGGRRGQEDRGGGFRGRSSRARRDYGGRGRASFNQPYYQTGYMRGRGRSYVQHSNAREAGFAGGQFTPAAET</sequence>
<feature type="region of interest" description="Disordered" evidence="6">
    <location>
        <begin position="192"/>
        <end position="253"/>
    </location>
</feature>
<feature type="region of interest" description="Disordered" evidence="6">
    <location>
        <begin position="463"/>
        <end position="728"/>
    </location>
</feature>
<gene>
    <name evidence="9" type="primary">SYNPO2</name>
</gene>
<dbReference type="CDD" id="cd20448">
    <property type="entry name" value="Tudor_OTUD4"/>
    <property type="match status" value="1"/>
</dbReference>
<dbReference type="GO" id="GO:0006508">
    <property type="term" value="P:proteolysis"/>
    <property type="evidence" value="ECO:0007669"/>
    <property type="project" value="UniProtKB-KW"/>
</dbReference>
<feature type="compositionally biased region" description="Basic and acidic residues" evidence="6">
    <location>
        <begin position="466"/>
        <end position="497"/>
    </location>
</feature>
<feature type="compositionally biased region" description="Low complexity" evidence="6">
    <location>
        <begin position="528"/>
        <end position="543"/>
    </location>
</feature>
<feature type="region of interest" description="Disordered" evidence="6">
    <location>
        <begin position="342"/>
        <end position="428"/>
    </location>
</feature>
<reference evidence="9" key="2">
    <citation type="submission" date="2025-08" db="UniProtKB">
        <authorList>
            <consortium name="Ensembl"/>
        </authorList>
    </citation>
    <scope>IDENTIFICATION</scope>
</reference>
<dbReference type="PROSITE" id="PS50802">
    <property type="entry name" value="OTU"/>
    <property type="match status" value="1"/>
</dbReference>
<evidence type="ECO:0000313" key="10">
    <source>
        <dbReference type="Proteomes" id="UP001501920"/>
    </source>
</evidence>
<dbReference type="GO" id="GO:0004843">
    <property type="term" value="F:cysteine-type deubiquitinase activity"/>
    <property type="evidence" value="ECO:0007669"/>
    <property type="project" value="UniProtKB-EC"/>
</dbReference>
<feature type="domain" description="Tudor" evidence="7">
    <location>
        <begin position="288"/>
        <end position="348"/>
    </location>
</feature>
<feature type="compositionally biased region" description="Polar residues" evidence="6">
    <location>
        <begin position="388"/>
        <end position="399"/>
    </location>
</feature>
<feature type="compositionally biased region" description="Low complexity" evidence="6">
    <location>
        <begin position="885"/>
        <end position="895"/>
    </location>
</feature>
<evidence type="ECO:0000256" key="3">
    <source>
        <dbReference type="ARBA" id="ARBA00022670"/>
    </source>
</evidence>
<keyword evidence="3" id="KW-0645">Protease</keyword>
<reference evidence="9 10" key="1">
    <citation type="submission" date="2020-10" db="EMBL/GenBank/DDBJ databases">
        <title>Pygocentrus nattereri (red-bellied piranha) genome, fPygNat1, primary haplotype.</title>
        <authorList>
            <person name="Myers G."/>
            <person name="Meyer A."/>
            <person name="Karagic N."/>
            <person name="Pippel M."/>
            <person name="Winkler S."/>
            <person name="Tracey A."/>
            <person name="Wood J."/>
            <person name="Formenti G."/>
            <person name="Howe K."/>
            <person name="Fedrigo O."/>
            <person name="Jarvis E.D."/>
        </authorList>
    </citation>
    <scope>NUCLEOTIDE SEQUENCE [LARGE SCALE GENOMIC DNA]</scope>
</reference>
<dbReference type="EC" id="3.4.19.12" evidence="2"/>
<feature type="compositionally biased region" description="Polar residues" evidence="6">
    <location>
        <begin position="217"/>
        <end position="228"/>
    </location>
</feature>
<evidence type="ECO:0000313" key="9">
    <source>
        <dbReference type="Ensembl" id="ENSPNAP00000002365.2"/>
    </source>
</evidence>